<evidence type="ECO:0000256" key="1">
    <source>
        <dbReference type="SAM" id="MobiDB-lite"/>
    </source>
</evidence>
<gene>
    <name evidence="3" type="ORF">MPC4_10148</name>
</gene>
<keyword evidence="2" id="KW-0732">Signal</keyword>
<feature type="region of interest" description="Disordered" evidence="1">
    <location>
        <begin position="20"/>
        <end position="80"/>
    </location>
</feature>
<dbReference type="AlphaFoldDB" id="A0A8B6M057"/>
<dbReference type="EMBL" id="CABFMQ020000001">
    <property type="protein sequence ID" value="VTZ48198.1"/>
    <property type="molecule type" value="Genomic_DNA"/>
</dbReference>
<feature type="signal peptide" evidence="2">
    <location>
        <begin position="1"/>
        <end position="22"/>
    </location>
</feature>
<feature type="chain" id="PRO_5032463930" evidence="2">
    <location>
        <begin position="23"/>
        <end position="80"/>
    </location>
</feature>
<proteinExistence type="predicted"/>
<evidence type="ECO:0000256" key="2">
    <source>
        <dbReference type="SAM" id="SignalP"/>
    </source>
</evidence>
<evidence type="ECO:0000313" key="4">
    <source>
        <dbReference type="Proteomes" id="UP000485880"/>
    </source>
</evidence>
<dbReference type="RefSeq" id="WP_174510839.1">
    <property type="nucleotide sequence ID" value="NZ_CABFMQ020000001.1"/>
</dbReference>
<organism evidence="3 4">
    <name type="scientific">Methylocella tundrae</name>
    <dbReference type="NCBI Taxonomy" id="227605"/>
    <lineage>
        <taxon>Bacteria</taxon>
        <taxon>Pseudomonadati</taxon>
        <taxon>Pseudomonadota</taxon>
        <taxon>Alphaproteobacteria</taxon>
        <taxon>Hyphomicrobiales</taxon>
        <taxon>Beijerinckiaceae</taxon>
        <taxon>Methylocella</taxon>
    </lineage>
</organism>
<comment type="caution">
    <text evidence="3">The sequence shown here is derived from an EMBL/GenBank/DDBJ whole genome shotgun (WGS) entry which is preliminary data.</text>
</comment>
<sequence length="80" mass="8279">MKTLSVMLLAVAALAAPFPSLAQTNAPPPPQPNDAPRDDCQPGYSAQSQDRAAYDCSGTRGRMGLGADPAHPEGPGNFSR</sequence>
<name>A0A8B6M057_METTU</name>
<evidence type="ECO:0000313" key="3">
    <source>
        <dbReference type="EMBL" id="VTZ48198.1"/>
    </source>
</evidence>
<dbReference type="Proteomes" id="UP000485880">
    <property type="component" value="Unassembled WGS sequence"/>
</dbReference>
<keyword evidence="4" id="KW-1185">Reference proteome</keyword>
<reference evidence="3 4" key="1">
    <citation type="submission" date="2019-05" db="EMBL/GenBank/DDBJ databases">
        <authorList>
            <person name="Farhan Ul Haque M."/>
        </authorList>
    </citation>
    <scope>NUCLEOTIDE SEQUENCE [LARGE SCALE GENOMIC DNA]</scope>
    <source>
        <strain evidence="3">2</strain>
    </source>
</reference>
<accession>A0A8B6M057</accession>
<protein>
    <submittedName>
        <fullName evidence="3">Uncharacterized protein</fullName>
    </submittedName>
</protein>